<dbReference type="AlphaFoldDB" id="A0A2S7SRZ9"/>
<evidence type="ECO:0000313" key="2">
    <source>
        <dbReference type="Proteomes" id="UP000239872"/>
    </source>
</evidence>
<proteinExistence type="predicted"/>
<comment type="caution">
    <text evidence="1">The sequence shown here is derived from an EMBL/GenBank/DDBJ whole genome shotgun (WGS) entry which is preliminary data.</text>
</comment>
<dbReference type="EMBL" id="PPSL01000006">
    <property type="protein sequence ID" value="PQJ09375.1"/>
    <property type="molecule type" value="Genomic_DNA"/>
</dbReference>
<keyword evidence="2" id="KW-1185">Reference proteome</keyword>
<accession>A0A2S7SRZ9</accession>
<reference evidence="1 2" key="1">
    <citation type="submission" date="2018-01" db="EMBL/GenBank/DDBJ databases">
        <title>A novel member of the phylum Bacteroidetes isolated from glacier ice.</title>
        <authorList>
            <person name="Liu Q."/>
            <person name="Xin Y.-H."/>
        </authorList>
    </citation>
    <scope>NUCLEOTIDE SEQUENCE [LARGE SCALE GENOMIC DNA]</scope>
    <source>
        <strain evidence="1 2">RB1R16</strain>
    </source>
</reference>
<organism evidence="1 2">
    <name type="scientific">Flavipsychrobacter stenotrophus</name>
    <dbReference type="NCBI Taxonomy" id="2077091"/>
    <lineage>
        <taxon>Bacteria</taxon>
        <taxon>Pseudomonadati</taxon>
        <taxon>Bacteroidota</taxon>
        <taxon>Chitinophagia</taxon>
        <taxon>Chitinophagales</taxon>
        <taxon>Chitinophagaceae</taxon>
        <taxon>Flavipsychrobacter</taxon>
    </lineage>
</organism>
<name>A0A2S7SRZ9_9BACT</name>
<evidence type="ECO:0000313" key="1">
    <source>
        <dbReference type="EMBL" id="PQJ09375.1"/>
    </source>
</evidence>
<sequence>MLTTRCLADAGEKGIKQRNSGMKMPDYLFTVNIKLKTAEFADRWEPFGQTVEGLLLVPQRSKFREVCNYK</sequence>
<dbReference type="Proteomes" id="UP000239872">
    <property type="component" value="Unassembled WGS sequence"/>
</dbReference>
<protein>
    <submittedName>
        <fullName evidence="1">Uncharacterized protein</fullName>
    </submittedName>
</protein>
<gene>
    <name evidence="1" type="ORF">CJD36_019195</name>
</gene>